<dbReference type="EMBL" id="UYRS01000793">
    <property type="protein sequence ID" value="VDK24030.1"/>
    <property type="molecule type" value="Genomic_DNA"/>
</dbReference>
<evidence type="ECO:0000259" key="7">
    <source>
        <dbReference type="Pfam" id="PF11904"/>
    </source>
</evidence>
<dbReference type="PANTHER" id="PTHR12447:SF25">
    <property type="entry name" value="ANKYRIN REPEAT DOMAIN-CONTAINING PROTEIN 13C"/>
    <property type="match status" value="1"/>
</dbReference>
<keyword evidence="6" id="KW-0472">Membrane</keyword>
<dbReference type="InterPro" id="IPR055285">
    <property type="entry name" value="ANKRD13_C"/>
</dbReference>
<feature type="domain" description="Ankyrin repeat" evidence="7">
    <location>
        <begin position="35"/>
        <end position="151"/>
    </location>
</feature>
<dbReference type="GO" id="GO:0006621">
    <property type="term" value="P:protein retention in ER lumen"/>
    <property type="evidence" value="ECO:0007669"/>
    <property type="project" value="TreeGrafter"/>
</dbReference>
<keyword evidence="3" id="KW-0677">Repeat</keyword>
<comment type="subcellular location">
    <subcellularLocation>
        <location evidence="2">Endomembrane system</location>
    </subcellularLocation>
    <subcellularLocation>
        <location evidence="1">Endoplasmic reticulum</location>
    </subcellularLocation>
</comment>
<dbReference type="InterPro" id="IPR021832">
    <property type="entry name" value="ANKRD13"/>
</dbReference>
<evidence type="ECO:0000313" key="8">
    <source>
        <dbReference type="EMBL" id="VDK24030.1"/>
    </source>
</evidence>
<dbReference type="Pfam" id="PF11904">
    <property type="entry name" value="ANKRD13_C"/>
    <property type="match status" value="1"/>
</dbReference>
<evidence type="ECO:0000313" key="10">
    <source>
        <dbReference type="WBParaSite" id="TASK_0000196301-mRNA-1"/>
    </source>
</evidence>
<evidence type="ECO:0000256" key="3">
    <source>
        <dbReference type="ARBA" id="ARBA00022737"/>
    </source>
</evidence>
<name>A0A0R3VX19_TAEAS</name>
<dbReference type="WBParaSite" id="TASK_0000196301-mRNA-1">
    <property type="protein sequence ID" value="TASK_0000196301-mRNA-1"/>
    <property type="gene ID" value="TASK_0000196301"/>
</dbReference>
<protein>
    <submittedName>
        <fullName evidence="10">Arrestin_C domain-containing protein</fullName>
    </submittedName>
</protein>
<dbReference type="OrthoDB" id="1585644at2759"/>
<evidence type="ECO:0000256" key="1">
    <source>
        <dbReference type="ARBA" id="ARBA00004240"/>
    </source>
</evidence>
<keyword evidence="4" id="KW-0256">Endoplasmic reticulum</keyword>
<gene>
    <name evidence="8" type="ORF">TASK_LOCUS1964</name>
</gene>
<dbReference type="PANTHER" id="PTHR12447">
    <property type="entry name" value="ANKYRIN REPEAT DOMAIN-CONTAINING PROTEIN 13"/>
    <property type="match status" value="1"/>
</dbReference>
<keyword evidence="5" id="KW-0040">ANK repeat</keyword>
<evidence type="ECO:0000256" key="4">
    <source>
        <dbReference type="ARBA" id="ARBA00022824"/>
    </source>
</evidence>
<organism evidence="10">
    <name type="scientific">Taenia asiatica</name>
    <name type="common">Asian tapeworm</name>
    <dbReference type="NCBI Taxonomy" id="60517"/>
    <lineage>
        <taxon>Eukaryota</taxon>
        <taxon>Metazoa</taxon>
        <taxon>Spiralia</taxon>
        <taxon>Lophotrochozoa</taxon>
        <taxon>Platyhelminthes</taxon>
        <taxon>Cestoda</taxon>
        <taxon>Eucestoda</taxon>
        <taxon>Cyclophyllidea</taxon>
        <taxon>Taeniidae</taxon>
        <taxon>Taenia</taxon>
    </lineage>
</organism>
<evidence type="ECO:0000256" key="2">
    <source>
        <dbReference type="ARBA" id="ARBA00004308"/>
    </source>
</evidence>
<reference evidence="10" key="1">
    <citation type="submission" date="2017-02" db="UniProtKB">
        <authorList>
            <consortium name="WormBaseParasite"/>
        </authorList>
    </citation>
    <scope>IDENTIFICATION</scope>
</reference>
<accession>A0A0R3VX19</accession>
<dbReference type="GO" id="GO:0005102">
    <property type="term" value="F:signaling receptor binding"/>
    <property type="evidence" value="ECO:0007669"/>
    <property type="project" value="TreeGrafter"/>
</dbReference>
<reference evidence="8 9" key="2">
    <citation type="submission" date="2018-11" db="EMBL/GenBank/DDBJ databases">
        <authorList>
            <consortium name="Pathogen Informatics"/>
        </authorList>
    </citation>
    <scope>NUCLEOTIDE SEQUENCE [LARGE SCALE GENOMIC DNA]</scope>
</reference>
<evidence type="ECO:0000313" key="9">
    <source>
        <dbReference type="Proteomes" id="UP000282613"/>
    </source>
</evidence>
<dbReference type="Proteomes" id="UP000282613">
    <property type="component" value="Unassembled WGS sequence"/>
</dbReference>
<evidence type="ECO:0000256" key="5">
    <source>
        <dbReference type="ARBA" id="ARBA00023043"/>
    </source>
</evidence>
<dbReference type="GO" id="GO:0005783">
    <property type="term" value="C:endoplasmic reticulum"/>
    <property type="evidence" value="ECO:0007669"/>
    <property type="project" value="UniProtKB-SubCell"/>
</dbReference>
<keyword evidence="9" id="KW-1185">Reference proteome</keyword>
<dbReference type="STRING" id="60517.A0A0R3VX19"/>
<evidence type="ECO:0000256" key="6">
    <source>
        <dbReference type="ARBA" id="ARBA00023136"/>
    </source>
</evidence>
<dbReference type="AlphaFoldDB" id="A0A0R3VX19"/>
<proteinExistence type="predicted"/>
<sequence>MRLVQDRATAVNGETAEKDTRLPRLAPRVTWRAYRSWNLQGTDLYIGRRPVLKLQTNEIKLNVAMTNEIDFQITYLLDMFKCFSPLRKFTKLNETILSSLPPGFPLRVDVPVSPGITGRVTFRRVEICEGDKMNESGFVLRDELFKIPIGYVSSDVL</sequence>